<sequence length="96" mass="10262">NLTLDSSNLLSNDQIAAAMVNFAPSMSGLPNVSSDDFASMFNMNSGSDTASDVSEFLTFNEFSNDSLGESKDGFSSTGSMVNLDVSSWLHVEYELT</sequence>
<dbReference type="AlphaFoldDB" id="A0A9N9E5V1"/>
<evidence type="ECO:0000313" key="1">
    <source>
        <dbReference type="EMBL" id="CAG8663805.1"/>
    </source>
</evidence>
<keyword evidence="2" id="KW-1185">Reference proteome</keyword>
<accession>A0A9N9E5V1</accession>
<evidence type="ECO:0000313" key="2">
    <source>
        <dbReference type="Proteomes" id="UP000789342"/>
    </source>
</evidence>
<dbReference type="Proteomes" id="UP000789342">
    <property type="component" value="Unassembled WGS sequence"/>
</dbReference>
<protein>
    <submittedName>
        <fullName evidence="1">392_t:CDS:1</fullName>
    </submittedName>
</protein>
<reference evidence="1" key="1">
    <citation type="submission" date="2021-06" db="EMBL/GenBank/DDBJ databases">
        <authorList>
            <person name="Kallberg Y."/>
            <person name="Tangrot J."/>
            <person name="Rosling A."/>
        </authorList>
    </citation>
    <scope>NUCLEOTIDE SEQUENCE</scope>
    <source>
        <strain evidence="1">CL551</strain>
    </source>
</reference>
<proteinExistence type="predicted"/>
<dbReference type="EMBL" id="CAJVPV010011730">
    <property type="protein sequence ID" value="CAG8663805.1"/>
    <property type="molecule type" value="Genomic_DNA"/>
</dbReference>
<gene>
    <name evidence="1" type="ORF">AMORRO_LOCUS10522</name>
</gene>
<organism evidence="1 2">
    <name type="scientific">Acaulospora morrowiae</name>
    <dbReference type="NCBI Taxonomy" id="94023"/>
    <lineage>
        <taxon>Eukaryota</taxon>
        <taxon>Fungi</taxon>
        <taxon>Fungi incertae sedis</taxon>
        <taxon>Mucoromycota</taxon>
        <taxon>Glomeromycotina</taxon>
        <taxon>Glomeromycetes</taxon>
        <taxon>Diversisporales</taxon>
        <taxon>Acaulosporaceae</taxon>
        <taxon>Acaulospora</taxon>
    </lineage>
</organism>
<comment type="caution">
    <text evidence="1">The sequence shown here is derived from an EMBL/GenBank/DDBJ whole genome shotgun (WGS) entry which is preliminary data.</text>
</comment>
<name>A0A9N9E5V1_9GLOM</name>
<feature type="non-terminal residue" evidence="1">
    <location>
        <position position="1"/>
    </location>
</feature>